<dbReference type="GO" id="GO:0000978">
    <property type="term" value="F:RNA polymerase II cis-regulatory region sequence-specific DNA binding"/>
    <property type="evidence" value="ECO:0007669"/>
    <property type="project" value="TreeGrafter"/>
</dbReference>
<dbReference type="PANTHER" id="PTHR45664">
    <property type="entry name" value="PROTEIN ZERKNUELLT 1-RELATED"/>
    <property type="match status" value="1"/>
</dbReference>
<dbReference type="GO" id="GO:0048704">
    <property type="term" value="P:embryonic skeletal system morphogenesis"/>
    <property type="evidence" value="ECO:0007669"/>
    <property type="project" value="TreeGrafter"/>
</dbReference>
<dbReference type="PROSITE" id="PS50071">
    <property type="entry name" value="HOMEOBOX_2"/>
    <property type="match status" value="1"/>
</dbReference>
<protein>
    <recommendedName>
        <fullName evidence="12">Homeobox domain-containing protein</fullName>
    </recommendedName>
</protein>
<dbReference type="SUPFAM" id="SSF46689">
    <property type="entry name" value="Homeodomain-like"/>
    <property type="match status" value="1"/>
</dbReference>
<evidence type="ECO:0000256" key="9">
    <source>
        <dbReference type="ARBA" id="ARBA00023242"/>
    </source>
</evidence>
<evidence type="ECO:0000256" key="3">
    <source>
        <dbReference type="ARBA" id="ARBA00009107"/>
    </source>
</evidence>
<dbReference type="GO" id="GO:0009952">
    <property type="term" value="P:anterior/posterior pattern specification"/>
    <property type="evidence" value="ECO:0007669"/>
    <property type="project" value="TreeGrafter"/>
</dbReference>
<dbReference type="PRINTS" id="PR00024">
    <property type="entry name" value="HOMEOBOX"/>
</dbReference>
<dbReference type="Proteomes" id="UP000694523">
    <property type="component" value="Unplaced"/>
</dbReference>
<evidence type="ECO:0000256" key="2">
    <source>
        <dbReference type="ARBA" id="ARBA00004123"/>
    </source>
</evidence>
<feature type="DNA-binding region" description="Homeobox" evidence="10">
    <location>
        <begin position="16"/>
        <end position="75"/>
    </location>
</feature>
<reference evidence="13" key="2">
    <citation type="submission" date="2025-09" db="UniProtKB">
        <authorList>
            <consortium name="Ensembl"/>
        </authorList>
    </citation>
    <scope>IDENTIFICATION</scope>
</reference>
<dbReference type="PROSITE" id="PS00027">
    <property type="entry name" value="HOMEOBOX_1"/>
    <property type="match status" value="1"/>
</dbReference>
<evidence type="ECO:0000256" key="8">
    <source>
        <dbReference type="ARBA" id="ARBA00023163"/>
    </source>
</evidence>
<keyword evidence="14" id="KW-1185">Reference proteome</keyword>
<accession>A0A8C6TBX5</accession>
<dbReference type="PANTHER" id="PTHR45664:SF11">
    <property type="entry name" value="HOMEOBOX PROTEIN HOX-B3"/>
    <property type="match status" value="1"/>
</dbReference>
<comment type="subcellular location">
    <subcellularLocation>
        <location evidence="2 10 11">Nucleus</location>
    </subcellularLocation>
</comment>
<proteinExistence type="inferred from homology"/>
<feature type="domain" description="Homeobox" evidence="12">
    <location>
        <begin position="14"/>
        <end position="74"/>
    </location>
</feature>
<comment type="function">
    <text evidence="1">Sequence-specific transcription factor which is part of a developmental regulatory system that provides cells with specific positional identities on the anterior-posterior axis.</text>
</comment>
<dbReference type="InterPro" id="IPR017970">
    <property type="entry name" value="Homeobox_CS"/>
</dbReference>
<evidence type="ECO:0000256" key="4">
    <source>
        <dbReference type="ARBA" id="ARBA00022473"/>
    </source>
</evidence>
<dbReference type="Ensembl" id="ENSNMLT00000020832.1">
    <property type="protein sequence ID" value="ENSNMLP00000018523.1"/>
    <property type="gene ID" value="ENSNMLG00000012187.1"/>
</dbReference>
<keyword evidence="5" id="KW-0805">Transcription regulation</keyword>
<dbReference type="SMART" id="SM00389">
    <property type="entry name" value="HOX"/>
    <property type="match status" value="1"/>
</dbReference>
<dbReference type="InterPro" id="IPR009057">
    <property type="entry name" value="Homeodomain-like_sf"/>
</dbReference>
<evidence type="ECO:0000256" key="7">
    <source>
        <dbReference type="ARBA" id="ARBA00023155"/>
    </source>
</evidence>
<evidence type="ECO:0000313" key="14">
    <source>
        <dbReference type="Proteomes" id="UP000694523"/>
    </source>
</evidence>
<reference evidence="13" key="1">
    <citation type="submission" date="2025-08" db="UniProtKB">
        <authorList>
            <consortium name="Ensembl"/>
        </authorList>
    </citation>
    <scope>IDENTIFICATION</scope>
</reference>
<name>A0A8C6TBX5_9GOBI</name>
<dbReference type="AlphaFoldDB" id="A0A8C6TBX5"/>
<keyword evidence="7 10" id="KW-0371">Homeobox</keyword>
<keyword evidence="4" id="KW-0217">Developmental protein</keyword>
<evidence type="ECO:0000256" key="6">
    <source>
        <dbReference type="ARBA" id="ARBA00023125"/>
    </source>
</evidence>
<dbReference type="Gene3D" id="1.10.10.60">
    <property type="entry name" value="Homeodomain-like"/>
    <property type="match status" value="1"/>
</dbReference>
<dbReference type="InterPro" id="IPR020479">
    <property type="entry name" value="HD_metazoa"/>
</dbReference>
<evidence type="ECO:0000256" key="10">
    <source>
        <dbReference type="PROSITE-ProRule" id="PRU00108"/>
    </source>
</evidence>
<evidence type="ECO:0000256" key="5">
    <source>
        <dbReference type="ARBA" id="ARBA00023015"/>
    </source>
</evidence>
<dbReference type="InterPro" id="IPR001356">
    <property type="entry name" value="HD"/>
</dbReference>
<comment type="similarity">
    <text evidence="3">Belongs to the Antp homeobox family.</text>
</comment>
<dbReference type="GO" id="GO:0005634">
    <property type="term" value="C:nucleus"/>
    <property type="evidence" value="ECO:0007669"/>
    <property type="project" value="UniProtKB-SubCell"/>
</dbReference>
<sequence>VEDYCSTPVPPLSRSIRRERTAFTNRQLLELEKEFHFSPYLCRPRRMEMAAGLKLTDRQVKIWFQNRRMRYKKEQKHSMGQFQHSPPISSSCQIKLPNAASSSPELHFMNFAPMPSTFCCSYSEAASGQCNTVDFSNLNCILPSVEHGPGLSCAAVDRHQPSVISNWP</sequence>
<keyword evidence="6 10" id="KW-0238">DNA-binding</keyword>
<evidence type="ECO:0000256" key="11">
    <source>
        <dbReference type="RuleBase" id="RU000682"/>
    </source>
</evidence>
<organism evidence="13 14">
    <name type="scientific">Neogobius melanostomus</name>
    <name type="common">round goby</name>
    <dbReference type="NCBI Taxonomy" id="47308"/>
    <lineage>
        <taxon>Eukaryota</taxon>
        <taxon>Metazoa</taxon>
        <taxon>Chordata</taxon>
        <taxon>Craniata</taxon>
        <taxon>Vertebrata</taxon>
        <taxon>Euteleostomi</taxon>
        <taxon>Actinopterygii</taxon>
        <taxon>Neopterygii</taxon>
        <taxon>Teleostei</taxon>
        <taxon>Neoteleostei</taxon>
        <taxon>Acanthomorphata</taxon>
        <taxon>Gobiaria</taxon>
        <taxon>Gobiiformes</taxon>
        <taxon>Gobioidei</taxon>
        <taxon>Gobiidae</taxon>
        <taxon>Benthophilinae</taxon>
        <taxon>Neogobiini</taxon>
        <taxon>Neogobius</taxon>
    </lineage>
</organism>
<evidence type="ECO:0000259" key="12">
    <source>
        <dbReference type="PROSITE" id="PS50071"/>
    </source>
</evidence>
<keyword evidence="8" id="KW-0804">Transcription</keyword>
<evidence type="ECO:0000256" key="1">
    <source>
        <dbReference type="ARBA" id="ARBA00003263"/>
    </source>
</evidence>
<keyword evidence="9 10" id="KW-0539">Nucleus</keyword>
<evidence type="ECO:0000313" key="13">
    <source>
        <dbReference type="Ensembl" id="ENSNMLP00000018523.1"/>
    </source>
</evidence>
<dbReference type="Pfam" id="PF00046">
    <property type="entry name" value="Homeodomain"/>
    <property type="match status" value="1"/>
</dbReference>
<dbReference type="GO" id="GO:0000981">
    <property type="term" value="F:DNA-binding transcription factor activity, RNA polymerase II-specific"/>
    <property type="evidence" value="ECO:0007669"/>
    <property type="project" value="InterPro"/>
</dbReference>
<dbReference type="CDD" id="cd00086">
    <property type="entry name" value="homeodomain"/>
    <property type="match status" value="1"/>
</dbReference>